<proteinExistence type="predicted"/>
<dbReference type="AlphaFoldDB" id="A0ABD7HQ73"/>
<sequence length="142" mass="15735">MGRRNPIHVIGNPMREGFTGLCNGLIREGGHRSRLGSDGVLVLAYLLSRAAPRGQKAWETSAVQIAEQFGWPRNRDRVRDALDAAIKDNRLVIRRYIRDGQEVPRRSVYVVAAGGRRLTDLEVAEYSRPIALPSNMPAMGAS</sequence>
<accession>A0ABD7HQ73</accession>
<dbReference type="Proteomes" id="UP000284557">
    <property type="component" value="Unassembled WGS sequence"/>
</dbReference>
<evidence type="ECO:0000313" key="1">
    <source>
        <dbReference type="EMBL" id="RIT40066.1"/>
    </source>
</evidence>
<protein>
    <recommendedName>
        <fullName evidence="3">Helix-turn-helix domain-containing protein</fullName>
    </recommendedName>
</protein>
<organism evidence="1 2">
    <name type="scientific">Mycobacteroides abscessus</name>
    <dbReference type="NCBI Taxonomy" id="36809"/>
    <lineage>
        <taxon>Bacteria</taxon>
        <taxon>Bacillati</taxon>
        <taxon>Actinomycetota</taxon>
        <taxon>Actinomycetes</taxon>
        <taxon>Mycobacteriales</taxon>
        <taxon>Mycobacteriaceae</taxon>
        <taxon>Mycobacteroides</taxon>
    </lineage>
</organism>
<name>A0ABD7HQ73_9MYCO</name>
<dbReference type="RefSeq" id="WP_100521950.1">
    <property type="nucleotide sequence ID" value="NZ_QWZX01000003.1"/>
</dbReference>
<dbReference type="EMBL" id="QXBN01000006">
    <property type="protein sequence ID" value="RIT40066.1"/>
    <property type="molecule type" value="Genomic_DNA"/>
</dbReference>
<gene>
    <name evidence="1" type="ORF">D2E76_09640</name>
</gene>
<evidence type="ECO:0000313" key="2">
    <source>
        <dbReference type="Proteomes" id="UP000284557"/>
    </source>
</evidence>
<comment type="caution">
    <text evidence="1">The sequence shown here is derived from an EMBL/GenBank/DDBJ whole genome shotgun (WGS) entry which is preliminary data.</text>
</comment>
<reference evidence="1 2" key="1">
    <citation type="submission" date="2018-08" db="EMBL/GenBank/DDBJ databases">
        <title>Linezolid Resistance in Mycobacterium abscessus: MIC Distribution and Comprehensive Investigation of Resistance Mechanisms.</title>
        <authorList>
            <person name="Ye M."/>
            <person name="Xu L."/>
            <person name="Zou Y."/>
            <person name="Li B."/>
            <person name="Guo Q."/>
            <person name="Zhang Y."/>
            <person name="Zhan M."/>
            <person name="Xu B."/>
            <person name="Yu F."/>
            <person name="Zhang Z."/>
            <person name="Chu H."/>
        </authorList>
    </citation>
    <scope>NUCLEOTIDE SEQUENCE [LARGE SCALE GENOMIC DNA]</scope>
    <source>
        <strain evidence="1 2">G143</strain>
    </source>
</reference>
<evidence type="ECO:0008006" key="3">
    <source>
        <dbReference type="Google" id="ProtNLM"/>
    </source>
</evidence>